<reference evidence="1" key="1">
    <citation type="submission" date="2018-10" db="EMBL/GenBank/DDBJ databases">
        <title>Hidden diversity of soil giant viruses.</title>
        <authorList>
            <person name="Schulz F."/>
            <person name="Alteio L."/>
            <person name="Goudeau D."/>
            <person name="Ryan E.M."/>
            <person name="Malmstrom R.R."/>
            <person name="Blanchard J."/>
            <person name="Woyke T."/>
        </authorList>
    </citation>
    <scope>NUCLEOTIDE SEQUENCE</scope>
    <source>
        <strain evidence="1">DSV1</strain>
    </source>
</reference>
<dbReference type="EMBL" id="MK072065">
    <property type="protein sequence ID" value="AYV77667.1"/>
    <property type="molecule type" value="Genomic_DNA"/>
</dbReference>
<sequence length="397" mass="47095">PVNTNKLLLDKCSIFNMIMTTCKHYVPLYKLHNKNKYIQFTPIGYDTQLFRVYSDKEIEAFDKSYKCDISFICDALYNESKDQIIPRKELINQLSDIAKEMNLKFNLYGPDLLQAYFPDNYKGDIAYIDMPALFTMSKINIVSHVFSKKKISVHHNIMPILASGSILLTDDINGACDFYNKKNPSVFLYKRHNLKKMVLSILQLYKTNVIKEIKKNASDFSKKYSWEKFVDKIFVTYNNDRFDHLFYIKTYTLDTLFSDSDTKNIREKCYEYWYNRWKNNIFDISYRINVPINFDYKAYKEVKNVKSNVLEYIYIHWFQNGSNQDYMKRTIKNQNNLVGADMNICTTKLFDLFRGFNQISMYGKHIDGIKEIDKIAKSNPRLKINMALDHYLDLQIN</sequence>
<evidence type="ECO:0008006" key="2">
    <source>
        <dbReference type="Google" id="ProtNLM"/>
    </source>
</evidence>
<accession>A0A3G4ZRY6</accession>
<evidence type="ECO:0000313" key="1">
    <source>
        <dbReference type="EMBL" id="AYV77667.1"/>
    </source>
</evidence>
<gene>
    <name evidence="1" type="ORF">Dasosvirus24_1</name>
</gene>
<feature type="non-terminal residue" evidence="1">
    <location>
        <position position="1"/>
    </location>
</feature>
<protein>
    <recommendedName>
        <fullName evidence="2">Glycosyltransferase</fullName>
    </recommendedName>
</protein>
<proteinExistence type="predicted"/>
<organism evidence="1">
    <name type="scientific">Dasosvirus sp</name>
    <dbReference type="NCBI Taxonomy" id="2487764"/>
    <lineage>
        <taxon>Viruses</taxon>
        <taxon>Varidnaviria</taxon>
        <taxon>Bamfordvirae</taxon>
        <taxon>Nucleocytoviricota</taxon>
        <taxon>Megaviricetes</taxon>
        <taxon>Imitervirales</taxon>
        <taxon>Mimiviridae</taxon>
        <taxon>Klosneuvirinae</taxon>
    </lineage>
</organism>
<name>A0A3G4ZRY6_9VIRU</name>